<sequence length="137" mass="16130">MHNGMIFLFVLLAFHVTAGYKEHKIPCPLTSTINQKHIDDGVFVAQVQVKSVAPKGNVNEVKLKYNKLYWWYTYYWSDVTILRGVPTTLTIWNNRNCPLDTTKLYVLGCKMYDEPDCHFMKLEEDVTPQEWNLIKKW</sequence>
<evidence type="ECO:0000313" key="3">
    <source>
        <dbReference type="Proteomes" id="UP000252519"/>
    </source>
</evidence>
<reference evidence="2 3" key="1">
    <citation type="submission" date="2014-10" db="EMBL/GenBank/DDBJ databases">
        <title>Draft genome of the hookworm Ancylostoma caninum.</title>
        <authorList>
            <person name="Mitreva M."/>
        </authorList>
    </citation>
    <scope>NUCLEOTIDE SEQUENCE [LARGE SCALE GENOMIC DNA]</scope>
    <source>
        <strain evidence="2 3">Baltimore</strain>
    </source>
</reference>
<feature type="signal peptide" evidence="1">
    <location>
        <begin position="1"/>
        <end position="19"/>
    </location>
</feature>
<feature type="chain" id="PRO_5016927420" description="Transthyretin-like family protein" evidence="1">
    <location>
        <begin position="20"/>
        <end position="137"/>
    </location>
</feature>
<keyword evidence="3" id="KW-1185">Reference proteome</keyword>
<keyword evidence="1" id="KW-0732">Signal</keyword>
<dbReference type="InterPro" id="IPR049084">
    <property type="entry name" value="AceES-2"/>
</dbReference>
<dbReference type="EMBL" id="JOJR01000050">
    <property type="protein sequence ID" value="RCN48197.1"/>
    <property type="molecule type" value="Genomic_DNA"/>
</dbReference>
<evidence type="ECO:0000313" key="2">
    <source>
        <dbReference type="EMBL" id="RCN48197.1"/>
    </source>
</evidence>
<organism evidence="2 3">
    <name type="scientific">Ancylostoma caninum</name>
    <name type="common">Dog hookworm</name>
    <dbReference type="NCBI Taxonomy" id="29170"/>
    <lineage>
        <taxon>Eukaryota</taxon>
        <taxon>Metazoa</taxon>
        <taxon>Ecdysozoa</taxon>
        <taxon>Nematoda</taxon>
        <taxon>Chromadorea</taxon>
        <taxon>Rhabditida</taxon>
        <taxon>Rhabditina</taxon>
        <taxon>Rhabditomorpha</taxon>
        <taxon>Strongyloidea</taxon>
        <taxon>Ancylostomatidae</taxon>
        <taxon>Ancylostomatinae</taxon>
        <taxon>Ancylostoma</taxon>
    </lineage>
</organism>
<dbReference type="Pfam" id="PF21556">
    <property type="entry name" value="AceES-2"/>
    <property type="match status" value="1"/>
</dbReference>
<dbReference type="Gene3D" id="2.40.50.780">
    <property type="match status" value="1"/>
</dbReference>
<proteinExistence type="predicted"/>
<gene>
    <name evidence="2" type="ORF">ANCCAN_05743</name>
</gene>
<dbReference type="Proteomes" id="UP000252519">
    <property type="component" value="Unassembled WGS sequence"/>
</dbReference>
<evidence type="ECO:0000256" key="1">
    <source>
        <dbReference type="SAM" id="SignalP"/>
    </source>
</evidence>
<accession>A0A368GYX7</accession>
<protein>
    <recommendedName>
        <fullName evidence="4">Transthyretin-like family protein</fullName>
    </recommendedName>
</protein>
<evidence type="ECO:0008006" key="4">
    <source>
        <dbReference type="Google" id="ProtNLM"/>
    </source>
</evidence>
<comment type="caution">
    <text evidence="2">The sequence shown here is derived from an EMBL/GenBank/DDBJ whole genome shotgun (WGS) entry which is preliminary data.</text>
</comment>
<dbReference type="AlphaFoldDB" id="A0A368GYX7"/>
<dbReference type="OrthoDB" id="10473125at2759"/>
<name>A0A368GYX7_ANCCA</name>